<evidence type="ECO:0000313" key="1">
    <source>
        <dbReference type="EMBL" id="ESQ36976.1"/>
    </source>
</evidence>
<feature type="non-terminal residue" evidence="1">
    <location>
        <position position="232"/>
    </location>
</feature>
<protein>
    <recommendedName>
        <fullName evidence="3">Disease resistance protein</fullName>
    </recommendedName>
</protein>
<feature type="non-terminal residue" evidence="1">
    <location>
        <position position="1"/>
    </location>
</feature>
<organism evidence="1 2">
    <name type="scientific">Eutrema salsugineum</name>
    <name type="common">Saltwater cress</name>
    <name type="synonym">Sisymbrium salsugineum</name>
    <dbReference type="NCBI Taxonomy" id="72664"/>
    <lineage>
        <taxon>Eukaryota</taxon>
        <taxon>Viridiplantae</taxon>
        <taxon>Streptophyta</taxon>
        <taxon>Embryophyta</taxon>
        <taxon>Tracheophyta</taxon>
        <taxon>Spermatophyta</taxon>
        <taxon>Magnoliopsida</taxon>
        <taxon>eudicotyledons</taxon>
        <taxon>Gunneridae</taxon>
        <taxon>Pentapetalae</taxon>
        <taxon>rosids</taxon>
        <taxon>malvids</taxon>
        <taxon>Brassicales</taxon>
        <taxon>Brassicaceae</taxon>
        <taxon>Eutremeae</taxon>
        <taxon>Eutrema</taxon>
    </lineage>
</organism>
<proteinExistence type="predicted"/>
<dbReference type="Proteomes" id="UP000030689">
    <property type="component" value="Unassembled WGS sequence"/>
</dbReference>
<dbReference type="PANTHER" id="PTHR45752:SF195">
    <property type="entry name" value="LEUCINE-RICH REPEAT (LRR) FAMILY PROTEIN-RELATED"/>
    <property type="match status" value="1"/>
</dbReference>
<dbReference type="InterPro" id="IPR050715">
    <property type="entry name" value="LRR-SigEffector_domain"/>
</dbReference>
<keyword evidence="2" id="KW-1185">Reference proteome</keyword>
<dbReference type="EMBL" id="KI517609">
    <property type="protein sequence ID" value="ESQ36976.1"/>
    <property type="molecule type" value="Genomic_DNA"/>
</dbReference>
<dbReference type="InterPro" id="IPR032675">
    <property type="entry name" value="LRR_dom_sf"/>
</dbReference>
<dbReference type="PANTHER" id="PTHR45752">
    <property type="entry name" value="LEUCINE-RICH REPEAT-CONTAINING"/>
    <property type="match status" value="1"/>
</dbReference>
<dbReference type="AlphaFoldDB" id="V4MX45"/>
<dbReference type="FunFam" id="3.80.10.10:FF:000845">
    <property type="entry name" value="Disease resistance protein (TIR-NBS-LRR class)"/>
    <property type="match status" value="1"/>
</dbReference>
<accession>V4MX45</accession>
<evidence type="ECO:0008006" key="3">
    <source>
        <dbReference type="Google" id="ProtNLM"/>
    </source>
</evidence>
<name>V4MX45_EUTSA</name>
<dbReference type="SUPFAM" id="SSF52058">
    <property type="entry name" value="L domain-like"/>
    <property type="match status" value="1"/>
</dbReference>
<gene>
    <name evidence="1" type="ORF">EUTSA_v100028560mg</name>
</gene>
<evidence type="ECO:0000313" key="2">
    <source>
        <dbReference type="Proteomes" id="UP000030689"/>
    </source>
</evidence>
<dbReference type="OMA" id="MCSSENM"/>
<dbReference type="Gramene" id="ESQ36976">
    <property type="protein sequence ID" value="ESQ36976"/>
    <property type="gene ID" value="EUTSA_v100028560mg"/>
</dbReference>
<sequence length="232" mass="26585">SLGAVFLNDCSLFKSFPEISTNISYLDLTGTAIEEVPLSISSWSRLETLYMSYSENLKKFPHALDSITELHLNDTKIQEVFPWIKRISHLRRLVLKGCNELLSLPELPDSLSELDAENCESLERLDCSFPNPKIILNFRNCFKLNREIVKLNESPFPSSITFKACFLLANKNDVEPGDADMVFVDCYIMDKQSNLDVSCSPKHMYIFEFEADVTSSELLFEFGIRMGNKRTW</sequence>
<dbReference type="KEGG" id="eus:EUTSA_v100028560m"/>
<reference evidence="1 2" key="1">
    <citation type="journal article" date="2013" name="Front. Plant Sci.">
        <title>The Reference Genome of the Halophytic Plant Eutrema salsugineum.</title>
        <authorList>
            <person name="Yang R."/>
            <person name="Jarvis D.E."/>
            <person name="Chen H."/>
            <person name="Beilstein M.A."/>
            <person name="Grimwood J."/>
            <person name="Jenkins J."/>
            <person name="Shu S."/>
            <person name="Prochnik S."/>
            <person name="Xin M."/>
            <person name="Ma C."/>
            <person name="Schmutz J."/>
            <person name="Wing R.A."/>
            <person name="Mitchell-Olds T."/>
            <person name="Schumaker K.S."/>
            <person name="Wang X."/>
        </authorList>
    </citation>
    <scope>NUCLEOTIDE SEQUENCE [LARGE SCALE GENOMIC DNA]</scope>
</reference>
<dbReference type="Gene3D" id="3.80.10.10">
    <property type="entry name" value="Ribonuclease Inhibitor"/>
    <property type="match status" value="1"/>
</dbReference>